<organism evidence="6 7">
    <name type="scientific">Xylaria multiplex</name>
    <dbReference type="NCBI Taxonomy" id="323545"/>
    <lineage>
        <taxon>Eukaryota</taxon>
        <taxon>Fungi</taxon>
        <taxon>Dikarya</taxon>
        <taxon>Ascomycota</taxon>
        <taxon>Pezizomycotina</taxon>
        <taxon>Sordariomycetes</taxon>
        <taxon>Xylariomycetidae</taxon>
        <taxon>Xylariales</taxon>
        <taxon>Xylariaceae</taxon>
        <taxon>Xylaria</taxon>
    </lineage>
</organism>
<dbReference type="Proteomes" id="UP000481858">
    <property type="component" value="Unassembled WGS sequence"/>
</dbReference>
<accession>A0A7C8IL86</accession>
<dbReference type="PROSITE" id="PS50294">
    <property type="entry name" value="WD_REPEATS_REGION"/>
    <property type="match status" value="3"/>
</dbReference>
<dbReference type="EMBL" id="WUBL01000177">
    <property type="protein sequence ID" value="KAF2963863.1"/>
    <property type="molecule type" value="Genomic_DNA"/>
</dbReference>
<feature type="compositionally biased region" description="Basic and acidic residues" evidence="4">
    <location>
        <begin position="50"/>
        <end position="59"/>
    </location>
</feature>
<dbReference type="SUPFAM" id="SSF50978">
    <property type="entry name" value="WD40 repeat-like"/>
    <property type="match status" value="1"/>
</dbReference>
<dbReference type="OrthoDB" id="972532at2759"/>
<dbReference type="PANTHER" id="PTHR22838:SF0">
    <property type="entry name" value="WD REPEAT-CONTAINING PROTEIN 26"/>
    <property type="match status" value="1"/>
</dbReference>
<sequence>MLADADGSGATNGRSRSYANGRSSQGLPIAATTNGTPKSGSSKNGTSKPRPPEKYFNHDREEVTRILIQALSDMGYHSAAQDVSETSGYELESPTVASFRTAILEGDWAEAEELLDVTVSSSEVGGSRNNGLVLAPGADRTIMRFWIRQQKYLELLERKEHDKALMVYPAIGALNAEAPSLYSDHICNPLDFPTESVFELDDHAGEVWQVVFSHDGTKLASCGSDKQVIIWEVPSFKILHSLKDHDDGVGNVAWSWDDSMLVTCCRDRYARLWNINTGRCRQLLYRYEEPVSSCVWAPDDKSFIIGSLDKVGSLVQWDLFAEKIHDWKGPQRVEELALSPDGRWLVAMDCEKHIHVYNFRTREFAYKLDLKCRLTSLCISQNSRHLLVNQTNGYAQLVDLVSRTPILSYTGHIGGEFVIRASLGGADEMFVIAGSDDGFINIWNKATTNCIHRLPAHSPRCNSVSWCPTNPQLFASCGDDGKIKIWSNDTWRRNQRQQAAIRGSNV</sequence>
<dbReference type="InterPro" id="IPR015943">
    <property type="entry name" value="WD40/YVTN_repeat-like_dom_sf"/>
</dbReference>
<evidence type="ECO:0000313" key="6">
    <source>
        <dbReference type="EMBL" id="KAF2963863.1"/>
    </source>
</evidence>
<keyword evidence="1 3" id="KW-0853">WD repeat</keyword>
<reference evidence="6 7" key="1">
    <citation type="submission" date="2019-12" db="EMBL/GenBank/DDBJ databases">
        <title>Draft genome sequence of the ascomycete Xylaria multiplex DSM 110363.</title>
        <authorList>
            <person name="Buettner E."/>
            <person name="Kellner H."/>
        </authorList>
    </citation>
    <scope>NUCLEOTIDE SEQUENCE [LARGE SCALE GENOMIC DNA]</scope>
    <source>
        <strain evidence="6 7">DSM 110363</strain>
    </source>
</reference>
<dbReference type="Pfam" id="PF00400">
    <property type="entry name" value="WD40"/>
    <property type="match status" value="4"/>
</dbReference>
<evidence type="ECO:0000256" key="1">
    <source>
        <dbReference type="ARBA" id="ARBA00022574"/>
    </source>
</evidence>
<evidence type="ECO:0000256" key="4">
    <source>
        <dbReference type="SAM" id="MobiDB-lite"/>
    </source>
</evidence>
<feature type="repeat" description="WD" evidence="3">
    <location>
        <begin position="454"/>
        <end position="487"/>
    </location>
</feature>
<evidence type="ECO:0000256" key="3">
    <source>
        <dbReference type="PROSITE-ProRule" id="PRU00221"/>
    </source>
</evidence>
<feature type="compositionally biased region" description="Polar residues" evidence="4">
    <location>
        <begin position="9"/>
        <end position="47"/>
    </location>
</feature>
<dbReference type="InterPro" id="IPR006595">
    <property type="entry name" value="CTLH_C"/>
</dbReference>
<keyword evidence="2" id="KW-0677">Repeat</keyword>
<proteinExistence type="predicted"/>
<dbReference type="PROSITE" id="PS50897">
    <property type="entry name" value="CTLH"/>
    <property type="match status" value="1"/>
</dbReference>
<dbReference type="InterPro" id="IPR036322">
    <property type="entry name" value="WD40_repeat_dom_sf"/>
</dbReference>
<dbReference type="InParanoid" id="A0A7C8IL86"/>
<dbReference type="InterPro" id="IPR001680">
    <property type="entry name" value="WD40_rpt"/>
</dbReference>
<evidence type="ECO:0000259" key="5">
    <source>
        <dbReference type="PROSITE" id="PS50897"/>
    </source>
</evidence>
<dbReference type="SMART" id="SM00320">
    <property type="entry name" value="WD40"/>
    <property type="match status" value="7"/>
</dbReference>
<comment type="caution">
    <text evidence="6">The sequence shown here is derived from an EMBL/GenBank/DDBJ whole genome shotgun (WGS) entry which is preliminary data.</text>
</comment>
<protein>
    <recommendedName>
        <fullName evidence="5">CTLH domain-containing protein</fullName>
    </recommendedName>
</protein>
<dbReference type="PROSITE" id="PS00678">
    <property type="entry name" value="WD_REPEATS_1"/>
    <property type="match status" value="2"/>
</dbReference>
<dbReference type="InterPro" id="IPR051350">
    <property type="entry name" value="WD_repeat-ST_regulator"/>
</dbReference>
<evidence type="ECO:0000256" key="2">
    <source>
        <dbReference type="ARBA" id="ARBA00022737"/>
    </source>
</evidence>
<keyword evidence="7" id="KW-1185">Reference proteome</keyword>
<feature type="region of interest" description="Disordered" evidence="4">
    <location>
        <begin position="1"/>
        <end position="59"/>
    </location>
</feature>
<dbReference type="Gene3D" id="2.130.10.10">
    <property type="entry name" value="YVTN repeat-like/Quinoprotein amine dehydrogenase"/>
    <property type="match status" value="1"/>
</dbReference>
<gene>
    <name evidence="6" type="ORF">GQX73_g9710</name>
</gene>
<feature type="repeat" description="WD" evidence="3">
    <location>
        <begin position="200"/>
        <end position="241"/>
    </location>
</feature>
<feature type="domain" description="CTLH" evidence="5">
    <location>
        <begin position="92"/>
        <end position="163"/>
    </location>
</feature>
<dbReference type="PANTHER" id="PTHR22838">
    <property type="entry name" value="WD REPEAT PROTEIN 26-RELATED"/>
    <property type="match status" value="1"/>
</dbReference>
<dbReference type="InterPro" id="IPR019775">
    <property type="entry name" value="WD40_repeat_CS"/>
</dbReference>
<dbReference type="GO" id="GO:0043161">
    <property type="term" value="P:proteasome-mediated ubiquitin-dependent protein catabolic process"/>
    <property type="evidence" value="ECO:0007669"/>
    <property type="project" value="TreeGrafter"/>
</dbReference>
<dbReference type="PROSITE" id="PS50082">
    <property type="entry name" value="WD_REPEATS_2"/>
    <property type="match status" value="3"/>
</dbReference>
<name>A0A7C8IL86_9PEZI</name>
<evidence type="ECO:0000313" key="7">
    <source>
        <dbReference type="Proteomes" id="UP000481858"/>
    </source>
</evidence>
<dbReference type="AlphaFoldDB" id="A0A7C8IL86"/>
<dbReference type="CDD" id="cd00200">
    <property type="entry name" value="WD40"/>
    <property type="match status" value="1"/>
</dbReference>
<dbReference type="GO" id="GO:0034657">
    <property type="term" value="C:GID complex"/>
    <property type="evidence" value="ECO:0007669"/>
    <property type="project" value="TreeGrafter"/>
</dbReference>
<feature type="repeat" description="WD" evidence="3">
    <location>
        <begin position="242"/>
        <end position="283"/>
    </location>
</feature>
<dbReference type="Pfam" id="PF23627">
    <property type="entry name" value="LisH_WDR26"/>
    <property type="match status" value="1"/>
</dbReference>